<feature type="binding site" evidence="2">
    <location>
        <position position="185"/>
    </location>
    <ligand>
        <name>Zn(2+)</name>
        <dbReference type="ChEBI" id="CHEBI:29105"/>
        <label>1</label>
        <note>catalytic</note>
    </ligand>
</feature>
<name>A0A1G1ZQ88_9BACT</name>
<evidence type="ECO:0000256" key="2">
    <source>
        <dbReference type="PIRSR" id="PIRSR001359-3"/>
    </source>
</evidence>
<dbReference type="GO" id="GO:0005975">
    <property type="term" value="P:carbohydrate metabolic process"/>
    <property type="evidence" value="ECO:0007669"/>
    <property type="project" value="InterPro"/>
</dbReference>
<proteinExistence type="predicted"/>
<dbReference type="PANTHER" id="PTHR30304">
    <property type="entry name" value="D-TAGATOSE-1,6-BISPHOSPHATE ALDOLASE"/>
    <property type="match status" value="1"/>
</dbReference>
<dbReference type="PANTHER" id="PTHR30304:SF0">
    <property type="entry name" value="D-TAGATOSE-1,6-BISPHOSPHATE ALDOLASE SUBUNIT GATY-RELATED"/>
    <property type="match status" value="1"/>
</dbReference>
<dbReference type="InterPro" id="IPR050246">
    <property type="entry name" value="Class_II_FBP_aldolase"/>
</dbReference>
<evidence type="ECO:0000313" key="4">
    <source>
        <dbReference type="Proteomes" id="UP000178517"/>
    </source>
</evidence>
<dbReference type="PIRSF" id="PIRSF001359">
    <property type="entry name" value="F_bP_aldolase_II"/>
    <property type="match status" value="1"/>
</dbReference>
<comment type="cofactor">
    <cofactor evidence="2">
        <name>Zn(2+)</name>
        <dbReference type="ChEBI" id="CHEBI:29105"/>
    </cofactor>
    <text evidence="2">Binds 2 Zn(2+) ions per subunit. One is catalytic and the other provides a structural contribution.</text>
</comment>
<dbReference type="EMBL" id="MHJI01000002">
    <property type="protein sequence ID" value="OGY66605.1"/>
    <property type="molecule type" value="Genomic_DNA"/>
</dbReference>
<dbReference type="GO" id="GO:0016832">
    <property type="term" value="F:aldehyde-lyase activity"/>
    <property type="evidence" value="ECO:0007669"/>
    <property type="project" value="InterPro"/>
</dbReference>
<dbReference type="InterPro" id="IPR000771">
    <property type="entry name" value="FBA_II"/>
</dbReference>
<evidence type="ECO:0008006" key="5">
    <source>
        <dbReference type="Google" id="ProtNLM"/>
    </source>
</evidence>
<evidence type="ECO:0000256" key="1">
    <source>
        <dbReference type="PIRSR" id="PIRSR001359-1"/>
    </source>
</evidence>
<protein>
    <recommendedName>
        <fullName evidence="5">Tagatose-bisphosphate aldolase</fullName>
    </recommendedName>
</protein>
<sequence>MHTLHSVIEENKTKGRAIGHFNFSTIDGLWALFRAAQELSLPLIVGTSEGERDFVGVRQAALLVKSIREQFNYPIFINADHTHSLDRVKEAVDAGYDAILFDGSALSFEENKEKTKEVVRYIRSKSSEIIIEGEIGYIGSASQVLDALPEGVSFDDAHLTSTEEAKDFIAYTGIDLFAPAVGNVHGMLKGGNEPQLNIKRIKDIAGACTVPLVLHGASGNTDEDVQAAISAGISIVHVNTELRVAWKKGIEMSLLEKKSEAAPYKLLEESVREIKALAVKKLRLYAGID</sequence>
<dbReference type="Gene3D" id="3.20.20.70">
    <property type="entry name" value="Aldolase class I"/>
    <property type="match status" value="1"/>
</dbReference>
<dbReference type="STRING" id="1798406.A3A04_02595"/>
<feature type="binding site" evidence="2">
    <location>
        <position position="134"/>
    </location>
    <ligand>
        <name>Zn(2+)</name>
        <dbReference type="ChEBI" id="CHEBI:29105"/>
        <label>2</label>
    </ligand>
</feature>
<feature type="binding site" evidence="2">
    <location>
        <position position="81"/>
    </location>
    <ligand>
        <name>Zn(2+)</name>
        <dbReference type="ChEBI" id="CHEBI:29105"/>
        <label>1</label>
        <note>catalytic</note>
    </ligand>
</feature>
<accession>A0A1G1ZQ88</accession>
<comment type="caution">
    <text evidence="3">The sequence shown here is derived from an EMBL/GenBank/DDBJ whole genome shotgun (WGS) entry which is preliminary data.</text>
</comment>
<dbReference type="InterPro" id="IPR013785">
    <property type="entry name" value="Aldolase_TIM"/>
</dbReference>
<keyword evidence="2" id="KW-0479">Metal-binding</keyword>
<evidence type="ECO:0000313" key="3">
    <source>
        <dbReference type="EMBL" id="OGY66605.1"/>
    </source>
</evidence>
<feature type="active site" description="Proton donor" evidence="1">
    <location>
        <position position="80"/>
    </location>
</feature>
<feature type="binding site" evidence="2">
    <location>
        <position position="215"/>
    </location>
    <ligand>
        <name>Zn(2+)</name>
        <dbReference type="ChEBI" id="CHEBI:29105"/>
        <label>1</label>
        <note>catalytic</note>
    </ligand>
</feature>
<dbReference type="Pfam" id="PF01116">
    <property type="entry name" value="F_bP_aldolase"/>
    <property type="match status" value="1"/>
</dbReference>
<keyword evidence="2" id="KW-0862">Zinc</keyword>
<feature type="binding site" evidence="2">
    <location>
        <position position="102"/>
    </location>
    <ligand>
        <name>Zn(2+)</name>
        <dbReference type="ChEBI" id="CHEBI:29105"/>
        <label>2</label>
    </ligand>
</feature>
<gene>
    <name evidence="3" type="ORF">A3A04_02595</name>
</gene>
<dbReference type="GO" id="GO:0008270">
    <property type="term" value="F:zinc ion binding"/>
    <property type="evidence" value="ECO:0007669"/>
    <property type="project" value="InterPro"/>
</dbReference>
<organism evidence="3 4">
    <name type="scientific">Candidatus Harrisonbacteria bacterium RIFCSPLOWO2_01_FULL_40_28</name>
    <dbReference type="NCBI Taxonomy" id="1798406"/>
    <lineage>
        <taxon>Bacteria</taxon>
        <taxon>Candidatus Harrisoniibacteriota</taxon>
    </lineage>
</organism>
<dbReference type="Proteomes" id="UP000178517">
    <property type="component" value="Unassembled WGS sequence"/>
</dbReference>
<reference evidence="3 4" key="1">
    <citation type="journal article" date="2016" name="Nat. Commun.">
        <title>Thousands of microbial genomes shed light on interconnected biogeochemical processes in an aquifer system.</title>
        <authorList>
            <person name="Anantharaman K."/>
            <person name="Brown C.T."/>
            <person name="Hug L.A."/>
            <person name="Sharon I."/>
            <person name="Castelle C.J."/>
            <person name="Probst A.J."/>
            <person name="Thomas B.C."/>
            <person name="Singh A."/>
            <person name="Wilkins M.J."/>
            <person name="Karaoz U."/>
            <person name="Brodie E.L."/>
            <person name="Williams K.H."/>
            <person name="Hubbard S.S."/>
            <person name="Banfield J.F."/>
        </authorList>
    </citation>
    <scope>NUCLEOTIDE SEQUENCE [LARGE SCALE GENOMIC DNA]</scope>
</reference>
<dbReference type="AlphaFoldDB" id="A0A1G1ZQ88"/>
<dbReference type="SUPFAM" id="SSF51569">
    <property type="entry name" value="Aldolase"/>
    <property type="match status" value="1"/>
</dbReference>